<dbReference type="InterPro" id="IPR002563">
    <property type="entry name" value="Flavin_Rdtase-like_dom"/>
</dbReference>
<sequence length="219" mass="23482">MLCAPGVALDLRVPDLHFYRPADGHGLAHDPFKAIVAPRPIGWIGSVSPEGVRNLAPYSFFNAFGDTPPLIGFSSSGWKDSVRNIQATGVFTWNLATAAQATQMNQSSAPFPAEVDEFERSGLEALPGRVVDAPFVAGTPAAFECRLTQLIQLNDARGRALPQWLVLGEVVGVHIDRRFLVDGVYDTAAAAPILRAGGPGAYVRVGPEAMFDMRRPTKA</sequence>
<name>A0A4Q8LC40_9GAMM</name>
<organism evidence="2 3">
    <name type="scientific">Pseudoxanthomonas winnipegensis</name>
    <dbReference type="NCBI Taxonomy" id="2480810"/>
    <lineage>
        <taxon>Bacteria</taxon>
        <taxon>Pseudomonadati</taxon>
        <taxon>Pseudomonadota</taxon>
        <taxon>Gammaproteobacteria</taxon>
        <taxon>Lysobacterales</taxon>
        <taxon>Lysobacteraceae</taxon>
        <taxon>Pseudoxanthomonas</taxon>
    </lineage>
</organism>
<accession>A0A4Q8LC40</accession>
<dbReference type="EMBL" id="SHMC01000003">
    <property type="protein sequence ID" value="TAA25929.1"/>
    <property type="molecule type" value="Genomic_DNA"/>
</dbReference>
<dbReference type="Proteomes" id="UP000292627">
    <property type="component" value="Unassembled WGS sequence"/>
</dbReference>
<protein>
    <submittedName>
        <fullName evidence="2">Flavin reductase family protein</fullName>
    </submittedName>
</protein>
<feature type="domain" description="Flavin reductase like" evidence="1">
    <location>
        <begin position="34"/>
        <end position="187"/>
    </location>
</feature>
<dbReference type="AlphaFoldDB" id="A0A4Q8LC40"/>
<reference evidence="2 3" key="1">
    <citation type="submission" date="2019-02" db="EMBL/GenBank/DDBJ databases">
        <title>WGS of Pseudoxanthomonas species novum from clinical isolates.</title>
        <authorList>
            <person name="Bernier A.-M."/>
            <person name="Bernard K."/>
            <person name="Vachon A."/>
        </authorList>
    </citation>
    <scope>NUCLEOTIDE SEQUENCE [LARGE SCALE GENOMIC DNA]</scope>
    <source>
        <strain evidence="2 3">NML171200</strain>
    </source>
</reference>
<evidence type="ECO:0000313" key="3">
    <source>
        <dbReference type="Proteomes" id="UP000292627"/>
    </source>
</evidence>
<dbReference type="OrthoDB" id="9794638at2"/>
<dbReference type="Pfam" id="PF01613">
    <property type="entry name" value="Flavin_Reduct"/>
    <property type="match status" value="1"/>
</dbReference>
<dbReference type="PANTHER" id="PTHR43812:SF2">
    <property type="entry name" value="FLAVIN REDUCTASE LIKE DOMAIN-CONTAINING PROTEIN"/>
    <property type="match status" value="1"/>
</dbReference>
<dbReference type="PANTHER" id="PTHR43812">
    <property type="entry name" value="BLR2425 PROTEIN"/>
    <property type="match status" value="1"/>
</dbReference>
<evidence type="ECO:0000313" key="2">
    <source>
        <dbReference type="EMBL" id="TAA25929.1"/>
    </source>
</evidence>
<dbReference type="Gene3D" id="2.30.110.10">
    <property type="entry name" value="Electron Transport, Fmn-binding Protein, Chain A"/>
    <property type="match status" value="1"/>
</dbReference>
<comment type="caution">
    <text evidence="2">The sequence shown here is derived from an EMBL/GenBank/DDBJ whole genome shotgun (WGS) entry which is preliminary data.</text>
</comment>
<evidence type="ECO:0000259" key="1">
    <source>
        <dbReference type="SMART" id="SM00903"/>
    </source>
</evidence>
<gene>
    <name evidence="2" type="ORF">EA660_10960</name>
</gene>
<dbReference type="SMART" id="SM00903">
    <property type="entry name" value="Flavin_Reduct"/>
    <property type="match status" value="1"/>
</dbReference>
<dbReference type="GO" id="GO:0016646">
    <property type="term" value="F:oxidoreductase activity, acting on the CH-NH group of donors, NAD or NADP as acceptor"/>
    <property type="evidence" value="ECO:0007669"/>
    <property type="project" value="UniProtKB-ARBA"/>
</dbReference>
<dbReference type="GO" id="GO:0010181">
    <property type="term" value="F:FMN binding"/>
    <property type="evidence" value="ECO:0007669"/>
    <property type="project" value="InterPro"/>
</dbReference>
<dbReference type="SUPFAM" id="SSF50475">
    <property type="entry name" value="FMN-binding split barrel"/>
    <property type="match status" value="1"/>
</dbReference>
<dbReference type="InterPro" id="IPR012349">
    <property type="entry name" value="Split_barrel_FMN-bd"/>
</dbReference>
<proteinExistence type="predicted"/>